<gene>
    <name evidence="1" type="ORF">METZ01_LOCUS494616</name>
</gene>
<dbReference type="AlphaFoldDB" id="A0A383DB97"/>
<dbReference type="Gene3D" id="6.20.440.10">
    <property type="match status" value="1"/>
</dbReference>
<protein>
    <submittedName>
        <fullName evidence="1">Uncharacterized protein</fullName>
    </submittedName>
</protein>
<feature type="non-terminal residue" evidence="1">
    <location>
        <position position="57"/>
    </location>
</feature>
<name>A0A383DB97_9ZZZZ</name>
<accession>A0A383DB97</accession>
<reference evidence="1" key="1">
    <citation type="submission" date="2018-05" db="EMBL/GenBank/DDBJ databases">
        <authorList>
            <person name="Lanie J.A."/>
            <person name="Ng W.-L."/>
            <person name="Kazmierczak K.M."/>
            <person name="Andrzejewski T.M."/>
            <person name="Davidsen T.M."/>
            <person name="Wayne K.J."/>
            <person name="Tettelin H."/>
            <person name="Glass J.I."/>
            <person name="Rusch D."/>
            <person name="Podicherti R."/>
            <person name="Tsui H.-C.T."/>
            <person name="Winkler M.E."/>
        </authorList>
    </citation>
    <scope>NUCLEOTIDE SEQUENCE</scope>
</reference>
<proteinExistence type="predicted"/>
<organism evidence="1">
    <name type="scientific">marine metagenome</name>
    <dbReference type="NCBI Taxonomy" id="408172"/>
    <lineage>
        <taxon>unclassified sequences</taxon>
        <taxon>metagenomes</taxon>
        <taxon>ecological metagenomes</taxon>
    </lineage>
</organism>
<dbReference type="EMBL" id="UINC01215862">
    <property type="protein sequence ID" value="SVE41762.1"/>
    <property type="molecule type" value="Genomic_DNA"/>
</dbReference>
<sequence length="57" mass="6278">MSSETLNLHESHQTLLEISIPGRSGIRLPESDVPAQELPDNALLRDNLSLPEVSELD</sequence>
<evidence type="ECO:0000313" key="1">
    <source>
        <dbReference type="EMBL" id="SVE41762.1"/>
    </source>
</evidence>